<organism evidence="2 3">
    <name type="scientific">Anisodus acutangulus</name>
    <dbReference type="NCBI Taxonomy" id="402998"/>
    <lineage>
        <taxon>Eukaryota</taxon>
        <taxon>Viridiplantae</taxon>
        <taxon>Streptophyta</taxon>
        <taxon>Embryophyta</taxon>
        <taxon>Tracheophyta</taxon>
        <taxon>Spermatophyta</taxon>
        <taxon>Magnoliopsida</taxon>
        <taxon>eudicotyledons</taxon>
        <taxon>Gunneridae</taxon>
        <taxon>Pentapetalae</taxon>
        <taxon>asterids</taxon>
        <taxon>lamiids</taxon>
        <taxon>Solanales</taxon>
        <taxon>Solanaceae</taxon>
        <taxon>Solanoideae</taxon>
        <taxon>Hyoscyameae</taxon>
        <taxon>Anisodus</taxon>
    </lineage>
</organism>
<dbReference type="EMBL" id="JAJAGQ010000012">
    <property type="protein sequence ID" value="KAJ8548173.1"/>
    <property type="molecule type" value="Genomic_DNA"/>
</dbReference>
<proteinExistence type="predicted"/>
<evidence type="ECO:0000256" key="1">
    <source>
        <dbReference type="SAM" id="MobiDB-lite"/>
    </source>
</evidence>
<accession>A0A9Q1M0I7</accession>
<reference evidence="3" key="1">
    <citation type="journal article" date="2023" name="Proc. Natl. Acad. Sci. U.S.A.">
        <title>Genomic and structural basis for evolution of tropane alkaloid biosynthesis.</title>
        <authorList>
            <person name="Wanga Y.-J."/>
            <person name="Taina T."/>
            <person name="Yua J.-Y."/>
            <person name="Lia J."/>
            <person name="Xua B."/>
            <person name="Chenc J."/>
            <person name="D'Auriad J.C."/>
            <person name="Huanga J.-P."/>
            <person name="Huanga S.-X."/>
        </authorList>
    </citation>
    <scope>NUCLEOTIDE SEQUENCE [LARGE SCALE GENOMIC DNA]</scope>
    <source>
        <strain evidence="3">cv. KIB-2019</strain>
    </source>
</reference>
<feature type="region of interest" description="Disordered" evidence="1">
    <location>
        <begin position="1"/>
        <end position="23"/>
    </location>
</feature>
<protein>
    <submittedName>
        <fullName evidence="2">Uncharacterized protein</fullName>
    </submittedName>
</protein>
<evidence type="ECO:0000313" key="3">
    <source>
        <dbReference type="Proteomes" id="UP001152561"/>
    </source>
</evidence>
<gene>
    <name evidence="2" type="ORF">K7X08_021409</name>
</gene>
<comment type="caution">
    <text evidence="2">The sequence shown here is derived from an EMBL/GenBank/DDBJ whole genome shotgun (WGS) entry which is preliminary data.</text>
</comment>
<dbReference type="Proteomes" id="UP001152561">
    <property type="component" value="Unassembled WGS sequence"/>
</dbReference>
<name>A0A9Q1M0I7_9SOLA</name>
<keyword evidence="3" id="KW-1185">Reference proteome</keyword>
<dbReference type="AlphaFoldDB" id="A0A9Q1M0I7"/>
<evidence type="ECO:0000313" key="2">
    <source>
        <dbReference type="EMBL" id="KAJ8548173.1"/>
    </source>
</evidence>
<sequence>MNGNRLAQELEPSRGRPKPKYLDPAIADPFEGGAEQQAGKAGEEIWIAPKAMPFAPKQELLSPLTFLYGVSSSDS</sequence>